<protein>
    <submittedName>
        <fullName evidence="2">Mitochondrial ribosomal protein, small subunit, putative</fullName>
    </submittedName>
</protein>
<comment type="caution">
    <text evidence="2">The sequence shown here is derived from an EMBL/GenBank/DDBJ whole genome shotgun (WGS) entry which is preliminary data.</text>
</comment>
<dbReference type="CDD" id="cd23703">
    <property type="entry name" value="mS26_PET12"/>
    <property type="match status" value="1"/>
</dbReference>
<proteinExistence type="predicted"/>
<organism evidence="2 3">
    <name type="scientific">Candida maltosa (strain Xu316)</name>
    <name type="common">Yeast</name>
    <dbReference type="NCBI Taxonomy" id="1245528"/>
    <lineage>
        <taxon>Eukaryota</taxon>
        <taxon>Fungi</taxon>
        <taxon>Dikarya</taxon>
        <taxon>Ascomycota</taxon>
        <taxon>Saccharomycotina</taxon>
        <taxon>Pichiomycetes</taxon>
        <taxon>Debaryomycetaceae</taxon>
        <taxon>Candida/Lodderomyces clade</taxon>
        <taxon>Candida</taxon>
    </lineage>
</organism>
<dbReference type="EMBL" id="AOGT01002333">
    <property type="protein sequence ID" value="EMG45765.1"/>
    <property type="molecule type" value="Genomic_DNA"/>
</dbReference>
<keyword evidence="2" id="KW-0687">Ribonucleoprotein</keyword>
<name>M3JSI6_CANMX</name>
<keyword evidence="2" id="KW-0689">Ribosomal protein</keyword>
<dbReference type="Proteomes" id="UP000011777">
    <property type="component" value="Unassembled WGS sequence"/>
</dbReference>
<evidence type="ECO:0000256" key="1">
    <source>
        <dbReference type="SAM" id="Coils"/>
    </source>
</evidence>
<dbReference type="InterPro" id="IPR058940">
    <property type="entry name" value="mS26_fungi"/>
</dbReference>
<evidence type="ECO:0000313" key="2">
    <source>
        <dbReference type="EMBL" id="EMG45765.1"/>
    </source>
</evidence>
<keyword evidence="3" id="KW-1185">Reference proteome</keyword>
<reference evidence="2 3" key="1">
    <citation type="submission" date="2013-02" db="EMBL/GenBank/DDBJ databases">
        <title>Genome sequence of Candida maltosa Xu316, a potential industrial strain for xylitol and ethanol production.</title>
        <authorList>
            <person name="Yu J."/>
            <person name="Wang Q."/>
            <person name="Geng X."/>
            <person name="Bao W."/>
            <person name="He P."/>
            <person name="Cai J."/>
        </authorList>
    </citation>
    <scope>NUCLEOTIDE SEQUENCE [LARGE SCALE GENOMIC DNA]</scope>
    <source>
        <strain evidence="3">Xu316</strain>
    </source>
</reference>
<keyword evidence="1" id="KW-0175">Coiled coil</keyword>
<evidence type="ECO:0000313" key="3">
    <source>
        <dbReference type="Proteomes" id="UP000011777"/>
    </source>
</evidence>
<dbReference type="eggNOG" id="ENOG502QTCF">
    <property type="taxonomic scope" value="Eukaryota"/>
</dbReference>
<feature type="coiled-coil region" evidence="1">
    <location>
        <begin position="174"/>
        <end position="208"/>
    </location>
</feature>
<gene>
    <name evidence="2" type="ORF">G210_4028</name>
</gene>
<dbReference type="HOGENOM" id="CLU_079416_0_0_1"/>
<dbReference type="OrthoDB" id="5223508at2759"/>
<dbReference type="AlphaFoldDB" id="M3JSI6"/>
<sequence>MGKNVLKYGGKSGILPKLKPIFDKPIRAQNEYELAKERSIESGYAEGVPLPKIKGKKIFRTQPPKKFITVEERIKSIEYPSMSLKEMNELPPDERDAYRRQYYRAEFLKEAYLEEARRLKNIDELNEKVHQQALERAKKIEAEEQSEHDKSIHGLPTLQSILDNGLIRKRTPEENQLLKEKKTLNRRIDELEQKEAQAQKLLELYHAAAKFITTEEQLEEAIHKAFEIDVGVFEGNQATIEAKLADRSLGYLTAEANEATISDTILGQINGKPGLAQVKSALDGSREEAKRNAQLNVNK</sequence>
<accession>M3JSI6</accession>
<dbReference type="Pfam" id="PF26163">
    <property type="entry name" value="mS26"/>
    <property type="match status" value="1"/>
</dbReference>
<dbReference type="STRING" id="1245528.M3JSI6"/>
<dbReference type="GO" id="GO:0005840">
    <property type="term" value="C:ribosome"/>
    <property type="evidence" value="ECO:0007669"/>
    <property type="project" value="UniProtKB-KW"/>
</dbReference>
<dbReference type="OMA" id="VGYADNI"/>